<feature type="compositionally biased region" description="Polar residues" evidence="10">
    <location>
        <begin position="642"/>
        <end position="651"/>
    </location>
</feature>
<dbReference type="InterPro" id="IPR001715">
    <property type="entry name" value="CH_dom"/>
</dbReference>
<proteinExistence type="inferred from homology"/>
<dbReference type="AlphaFoldDB" id="A0A9D3NC12"/>
<evidence type="ECO:0000256" key="6">
    <source>
        <dbReference type="ARBA" id="ARBA00023306"/>
    </source>
</evidence>
<protein>
    <recommendedName>
        <fullName evidence="11">Calponin-homology (CH) domain-containing protein</fullName>
    </recommendedName>
</protein>
<evidence type="ECO:0000256" key="2">
    <source>
        <dbReference type="ARBA" id="ARBA00022553"/>
    </source>
</evidence>
<dbReference type="Pfam" id="PF00307">
    <property type="entry name" value="CH"/>
    <property type="match status" value="1"/>
</dbReference>
<dbReference type="SUPFAM" id="SSF47954">
    <property type="entry name" value="Cyclin-like"/>
    <property type="match status" value="1"/>
</dbReference>
<feature type="domain" description="Calponin-homology (CH)" evidence="11">
    <location>
        <begin position="993"/>
        <end position="1098"/>
    </location>
</feature>
<dbReference type="Gene3D" id="1.10.472.10">
    <property type="entry name" value="Cyclin-like"/>
    <property type="match status" value="1"/>
</dbReference>
<dbReference type="FunFam" id="1.10.418.10:FF:000009">
    <property type="entry name" value="smoothelin isoform X2"/>
    <property type="match status" value="1"/>
</dbReference>
<feature type="compositionally biased region" description="Basic and acidic residues" evidence="10">
    <location>
        <begin position="560"/>
        <end position="570"/>
    </location>
</feature>
<evidence type="ECO:0000256" key="4">
    <source>
        <dbReference type="ARBA" id="ARBA00023054"/>
    </source>
</evidence>
<feature type="compositionally biased region" description="Basic and acidic residues" evidence="10">
    <location>
        <begin position="510"/>
        <end position="521"/>
    </location>
</feature>
<feature type="compositionally biased region" description="Low complexity" evidence="10">
    <location>
        <begin position="435"/>
        <end position="449"/>
    </location>
</feature>
<dbReference type="EMBL" id="JAHKSW010000022">
    <property type="protein sequence ID" value="KAG7318523.1"/>
    <property type="molecule type" value="Genomic_DNA"/>
</dbReference>
<feature type="region of interest" description="Disordered" evidence="10">
    <location>
        <begin position="917"/>
        <end position="959"/>
    </location>
</feature>
<feature type="region of interest" description="Disordered" evidence="10">
    <location>
        <begin position="560"/>
        <end position="656"/>
    </location>
</feature>
<dbReference type="PANTHER" id="PTHR23167:SF52">
    <property type="entry name" value="SMOOTHELIN"/>
    <property type="match status" value="1"/>
</dbReference>
<evidence type="ECO:0000256" key="7">
    <source>
        <dbReference type="ARBA" id="ARBA00061655"/>
    </source>
</evidence>
<evidence type="ECO:0000313" key="12">
    <source>
        <dbReference type="EMBL" id="KAG7318523.1"/>
    </source>
</evidence>
<accession>A0A9D3NC12</accession>
<feature type="region of interest" description="Disordered" evidence="10">
    <location>
        <begin position="348"/>
        <end position="373"/>
    </location>
</feature>
<evidence type="ECO:0000256" key="10">
    <source>
        <dbReference type="SAM" id="MobiDB-lite"/>
    </source>
</evidence>
<dbReference type="InterPro" id="IPR050540">
    <property type="entry name" value="F-actin_Monoox_Mical"/>
</dbReference>
<dbReference type="SUPFAM" id="SSF47576">
    <property type="entry name" value="Calponin-homology domain, CH-domain"/>
    <property type="match status" value="1"/>
</dbReference>
<dbReference type="Proteomes" id="UP000824219">
    <property type="component" value="Linkage Group LG22"/>
</dbReference>
<feature type="coiled-coil region" evidence="9">
    <location>
        <begin position="796"/>
        <end position="823"/>
    </location>
</feature>
<gene>
    <name evidence="12" type="ORF">KOW79_018278</name>
</gene>
<keyword evidence="6" id="KW-0131">Cell cycle</keyword>
<feature type="region of interest" description="Disordered" evidence="10">
    <location>
        <begin position="432"/>
        <end position="529"/>
    </location>
</feature>
<feature type="compositionally biased region" description="Low complexity" evidence="10">
    <location>
        <begin position="677"/>
        <end position="687"/>
    </location>
</feature>
<dbReference type="SMART" id="SM00385">
    <property type="entry name" value="CYCLIN"/>
    <property type="match status" value="1"/>
</dbReference>
<keyword evidence="5 8" id="KW-0195">Cyclin</keyword>
<keyword evidence="2" id="KW-0597">Phosphoprotein</keyword>
<dbReference type="OrthoDB" id="10017054at2759"/>
<feature type="compositionally biased region" description="Low complexity" evidence="10">
    <location>
        <begin position="595"/>
        <end position="606"/>
    </location>
</feature>
<name>A0A9D3NC12_9TELE</name>
<evidence type="ECO:0000256" key="5">
    <source>
        <dbReference type="ARBA" id="ARBA00023127"/>
    </source>
</evidence>
<comment type="similarity">
    <text evidence="7">Belongs to the smoothelin family.</text>
</comment>
<dbReference type="InterPro" id="IPR013763">
    <property type="entry name" value="Cyclin-like_dom"/>
</dbReference>
<feature type="compositionally biased region" description="Basic and acidic residues" evidence="10">
    <location>
        <begin position="354"/>
        <end position="373"/>
    </location>
</feature>
<feature type="region of interest" description="Disordered" evidence="10">
    <location>
        <begin position="1"/>
        <end position="26"/>
    </location>
</feature>
<dbReference type="Pfam" id="PF00134">
    <property type="entry name" value="Cyclin_N"/>
    <property type="match status" value="1"/>
</dbReference>
<keyword evidence="3" id="KW-0132">Cell division</keyword>
<keyword evidence="13" id="KW-1185">Reference proteome</keyword>
<dbReference type="PROSITE" id="PS50021">
    <property type="entry name" value="CH"/>
    <property type="match status" value="1"/>
</dbReference>
<dbReference type="FunFam" id="1.10.472.10:FF:000001">
    <property type="entry name" value="G2/mitotic-specific cyclin"/>
    <property type="match status" value="1"/>
</dbReference>
<dbReference type="InterPro" id="IPR036915">
    <property type="entry name" value="Cyclin-like_sf"/>
</dbReference>
<dbReference type="CDD" id="cd20536">
    <property type="entry name" value="CYCLIN_CCNO_rpt1"/>
    <property type="match status" value="1"/>
</dbReference>
<dbReference type="PANTHER" id="PTHR23167">
    <property type="entry name" value="CALPONIN HOMOLOGY DOMAIN-CONTAINING PROTEIN DDB_G0272472-RELATED"/>
    <property type="match status" value="1"/>
</dbReference>
<evidence type="ECO:0000259" key="11">
    <source>
        <dbReference type="PROSITE" id="PS50021"/>
    </source>
</evidence>
<dbReference type="InterPro" id="IPR006671">
    <property type="entry name" value="Cyclin_N"/>
</dbReference>
<dbReference type="SMART" id="SM00033">
    <property type="entry name" value="CH"/>
    <property type="match status" value="1"/>
</dbReference>
<feature type="compositionally biased region" description="Basic and acidic residues" evidence="10">
    <location>
        <begin position="932"/>
        <end position="944"/>
    </location>
</feature>
<dbReference type="Pfam" id="PF12510">
    <property type="entry name" value="Smoothelin"/>
    <property type="match status" value="3"/>
</dbReference>
<sequence>MSTLSDSGFEEDLHSPSPSPLHSTRTWSAPTCDRLTADCLHSDYDESCFIIQRNNQEGFLALDCLARQPQITAEARCKLVSWLLAVYKHFKLSFESCCLAVNIMDRFLVTTSVAADCFQLLGVTSLLIATKHVEVCSPRIKQLLSLCCDAFSREQLCNLECLILLRLNFRLAAPTLAFFLDYFISRELSRYTPGAEETILDGENKPRCWKASEEQLFSIKRYSSLDETSLQTLLDTTVDITERRLIRSAIRELRHREIEDLEAALTNKRFRRAPEHRHDDKENQHRPDLAASLDALSRKLQDIQDIDVLSVMLRSSKEYEERKLIRAAIRRLRDQEIEAGALEKVHLTGQQMEKQQKPQRSLELEDTPKETVDKSDRIEKLHYSQAQSKEAPRTGCNSDMVLVLDPLQEKVSCPLTTCSELDCPPSDVIPRYRTHSNSSASARSPGSHNCSRVCTSEQVDEGPGGSSSSTDTESDAQEKITEPCSSTSNGIDAPEDTSISSIQRRRAIKKPSEDSVLKQKDTSSTNTSLFPVRNDAAFASCYPSFSRGGSVRDRVRKFTEPAEVSTEKRNVQRSVHRGTFTSNPAHSEPEDHAQDFSSSLPSFSDSGVNLDQSEHAVGGPQGTSENVRSACCSSEEGETPRGTASSDTQEVQGDPHSNMKAFLTIEIKDGRTLATQTSSSSSSTSISGAMPRIHTSSAAQRTELTLGLRATPFKLTGSTGSSLKMETEPVFSIEPALQTASEAPLVQNGSSASQLQTDTDSVTGSTGTLTAEQLEAIEDEEILDKMLDDSKDFEERKMIRAAMRELRKKKRDQREKERDLRLQELRQQREERGQKNRPGAGDLVVKKIEKSADGSTISEITKTNRFAQSDDGSRMTRSTMMETSYTQKFDRGTMQSKSFSYSSCSSSTNKKIGSVFDREDDTSRSGGGLAALERRQAERKKEIMRAQTMPKTSASQARKAMIEKLEKEGGGSNSPVAQVKVQRSTSFGVPNANSIKQMLLDWCRAKTRGYENVDIQNFSSSWSDGMAFCALVHNFFPDAFDYSTLSPSNRRQNFEVAFKTAEKLADCPQLLDVDDMVQTDPKINGPLLTACPCWKWRT</sequence>
<comment type="caution">
    <text evidence="12">The sequence shown here is derived from an EMBL/GenBank/DDBJ whole genome shotgun (WGS) entry which is preliminary data.</text>
</comment>
<dbReference type="GO" id="GO:0051301">
    <property type="term" value="P:cell division"/>
    <property type="evidence" value="ECO:0007669"/>
    <property type="project" value="UniProtKB-KW"/>
</dbReference>
<reference evidence="12 13" key="1">
    <citation type="submission" date="2021-06" db="EMBL/GenBank/DDBJ databases">
        <title>Chromosome-level genome assembly of the red-tail catfish (Hemibagrus wyckioides).</title>
        <authorList>
            <person name="Shao F."/>
        </authorList>
    </citation>
    <scope>NUCLEOTIDE SEQUENCE [LARGE SCALE GENOMIC DNA]</scope>
    <source>
        <strain evidence="12">EC202008001</strain>
        <tissue evidence="12">Blood</tissue>
    </source>
</reference>
<dbReference type="InterPro" id="IPR036872">
    <property type="entry name" value="CH_dom_sf"/>
</dbReference>
<evidence type="ECO:0000256" key="1">
    <source>
        <dbReference type="ARBA" id="ARBA00006955"/>
    </source>
</evidence>
<keyword evidence="4 9" id="KW-0175">Coiled coil</keyword>
<evidence type="ECO:0000256" key="3">
    <source>
        <dbReference type="ARBA" id="ARBA00022618"/>
    </source>
</evidence>
<dbReference type="InterPro" id="IPR022189">
    <property type="entry name" value="SMTN"/>
</dbReference>
<organism evidence="12 13">
    <name type="scientific">Hemibagrus wyckioides</name>
    <dbReference type="NCBI Taxonomy" id="337641"/>
    <lineage>
        <taxon>Eukaryota</taxon>
        <taxon>Metazoa</taxon>
        <taxon>Chordata</taxon>
        <taxon>Craniata</taxon>
        <taxon>Vertebrata</taxon>
        <taxon>Euteleostomi</taxon>
        <taxon>Actinopterygii</taxon>
        <taxon>Neopterygii</taxon>
        <taxon>Teleostei</taxon>
        <taxon>Ostariophysi</taxon>
        <taxon>Siluriformes</taxon>
        <taxon>Bagridae</taxon>
        <taxon>Hemibagrus</taxon>
    </lineage>
</organism>
<evidence type="ECO:0000256" key="9">
    <source>
        <dbReference type="SAM" id="Coils"/>
    </source>
</evidence>
<feature type="region of interest" description="Disordered" evidence="10">
    <location>
        <begin position="673"/>
        <end position="692"/>
    </location>
</feature>
<evidence type="ECO:0000313" key="13">
    <source>
        <dbReference type="Proteomes" id="UP000824219"/>
    </source>
</evidence>
<dbReference type="Gene3D" id="1.10.418.10">
    <property type="entry name" value="Calponin-like domain"/>
    <property type="match status" value="1"/>
</dbReference>
<comment type="similarity">
    <text evidence="1">Belongs to the cyclin family. Cyclin AB subfamily.</text>
</comment>
<evidence type="ECO:0000256" key="8">
    <source>
        <dbReference type="RuleBase" id="RU000383"/>
    </source>
</evidence>